<reference evidence="1" key="1">
    <citation type="submission" date="2015-04" db="UniProtKB">
        <authorList>
            <consortium name="EnsemblPlants"/>
        </authorList>
    </citation>
    <scope>IDENTIFICATION</scope>
</reference>
<dbReference type="Proteomes" id="UP000026962">
    <property type="component" value="Chromosome 10"/>
</dbReference>
<name>A0A0E0MAY5_ORYPU</name>
<sequence>MVVAQLRYHAQLLLKLQQINSLELTKSPCTRLSHTSLMPFEPPELPLQDSNPHHGIDCNCVRTNGIREQNKQQQIVLTTQVVKMILKIDNGSGIITDKQNEDQYTSGKQFSWFMQCWYVVNAPCRRFFPSLRATVLRSGKTATVLSRNLPLLLSDLEETPVAVRVSSSAGERLSRPAFMAEVTRDLSAPADSADSAQTVATSAAAEASTVLSFLSAPVLLLSSQADTTPAIAAASWATETAAWAFAVCSRSSSRLFLLRLPAMGMLSIKYPLRIALMCPMFSCSFSVETKRFCQFTSLC</sequence>
<dbReference type="EnsemblPlants" id="OPUNC10G17460.2">
    <property type="protein sequence ID" value="OPUNC10G17460.2"/>
    <property type="gene ID" value="OPUNC10G17460"/>
</dbReference>
<organism evidence="1">
    <name type="scientific">Oryza punctata</name>
    <name type="common">Red rice</name>
    <dbReference type="NCBI Taxonomy" id="4537"/>
    <lineage>
        <taxon>Eukaryota</taxon>
        <taxon>Viridiplantae</taxon>
        <taxon>Streptophyta</taxon>
        <taxon>Embryophyta</taxon>
        <taxon>Tracheophyta</taxon>
        <taxon>Spermatophyta</taxon>
        <taxon>Magnoliopsida</taxon>
        <taxon>Liliopsida</taxon>
        <taxon>Poales</taxon>
        <taxon>Poaceae</taxon>
        <taxon>BOP clade</taxon>
        <taxon>Oryzoideae</taxon>
        <taxon>Oryzeae</taxon>
        <taxon>Oryzinae</taxon>
        <taxon>Oryza</taxon>
    </lineage>
</organism>
<accession>A0A0E0MAY5</accession>
<dbReference type="AlphaFoldDB" id="A0A0E0MAY5"/>
<evidence type="ECO:0000313" key="2">
    <source>
        <dbReference type="Proteomes" id="UP000026962"/>
    </source>
</evidence>
<protein>
    <submittedName>
        <fullName evidence="1">Uncharacterized protein</fullName>
    </submittedName>
</protein>
<proteinExistence type="predicted"/>
<dbReference type="Gramene" id="OPUNC10G17460.2">
    <property type="protein sequence ID" value="OPUNC10G17460.2"/>
    <property type="gene ID" value="OPUNC10G17460"/>
</dbReference>
<keyword evidence="2" id="KW-1185">Reference proteome</keyword>
<reference evidence="1" key="2">
    <citation type="submission" date="2018-05" db="EMBL/GenBank/DDBJ databases">
        <title>OpunRS2 (Oryza punctata Reference Sequence Version 2).</title>
        <authorList>
            <person name="Zhang J."/>
            <person name="Kudrna D."/>
            <person name="Lee S."/>
            <person name="Talag J."/>
            <person name="Welchert J."/>
            <person name="Wing R.A."/>
        </authorList>
    </citation>
    <scope>NUCLEOTIDE SEQUENCE [LARGE SCALE GENOMIC DNA]</scope>
</reference>
<evidence type="ECO:0000313" key="1">
    <source>
        <dbReference type="EnsemblPlants" id="OPUNC10G17460.2"/>
    </source>
</evidence>